<dbReference type="Proteomes" id="UP000193465">
    <property type="component" value="Unassembled WGS sequence"/>
</dbReference>
<feature type="region of interest" description="Disordered" evidence="3">
    <location>
        <begin position="1"/>
        <end position="27"/>
    </location>
</feature>
<comment type="caution">
    <text evidence="5">The sequence shown here is derived from an EMBL/GenBank/DDBJ whole genome shotgun (WGS) entry which is preliminary data.</text>
</comment>
<dbReference type="STRING" id="188915.AWC02_17080"/>
<dbReference type="AlphaFoldDB" id="A0A1X1T9G4"/>
<dbReference type="EMBL" id="LQOT01000069">
    <property type="protein sequence ID" value="ORV41138.1"/>
    <property type="molecule type" value="Genomic_DNA"/>
</dbReference>
<protein>
    <submittedName>
        <fullName evidence="5">Twin-arginine translocation pathway signal</fullName>
    </submittedName>
</protein>
<reference evidence="5 6" key="1">
    <citation type="submission" date="2016-01" db="EMBL/GenBank/DDBJ databases">
        <title>The new phylogeny of the genus Mycobacterium.</title>
        <authorList>
            <person name="Tarcisio F."/>
            <person name="Conor M."/>
            <person name="Antonella G."/>
            <person name="Elisabetta G."/>
            <person name="Giulia F.S."/>
            <person name="Sara T."/>
            <person name="Anna F."/>
            <person name="Clotilde B."/>
            <person name="Roberto B."/>
            <person name="Veronica D.S."/>
            <person name="Fabio R."/>
            <person name="Monica P."/>
            <person name="Olivier J."/>
            <person name="Enrico T."/>
            <person name="Nicola S."/>
        </authorList>
    </citation>
    <scope>NUCLEOTIDE SEQUENCE [LARGE SCALE GENOMIC DNA]</scope>
    <source>
        <strain evidence="5 6">ATCC 27353</strain>
    </source>
</reference>
<comment type="subcellular location">
    <subcellularLocation>
        <location evidence="1">Membrane</location>
    </subcellularLocation>
</comment>
<dbReference type="RefSeq" id="WP_085129913.1">
    <property type="nucleotide sequence ID" value="NZ_LQOT01000069.1"/>
</dbReference>
<evidence type="ECO:0000256" key="1">
    <source>
        <dbReference type="ARBA" id="ARBA00004370"/>
    </source>
</evidence>
<gene>
    <name evidence="5" type="ORF">AWC02_17080</name>
</gene>
<feature type="compositionally biased region" description="Acidic residues" evidence="3">
    <location>
        <begin position="1"/>
        <end position="20"/>
    </location>
</feature>
<proteinExistence type="predicted"/>
<dbReference type="PANTHER" id="PTHR37042">
    <property type="entry name" value="OUTER MEMBRANE PROTEIN RV1973"/>
    <property type="match status" value="1"/>
</dbReference>
<evidence type="ECO:0000256" key="4">
    <source>
        <dbReference type="SAM" id="Phobius"/>
    </source>
</evidence>
<keyword evidence="6" id="KW-1185">Reference proteome</keyword>
<keyword evidence="2 4" id="KW-0472">Membrane</keyword>
<evidence type="ECO:0000313" key="5">
    <source>
        <dbReference type="EMBL" id="ORV41138.1"/>
    </source>
</evidence>
<evidence type="ECO:0000313" key="6">
    <source>
        <dbReference type="Proteomes" id="UP000193465"/>
    </source>
</evidence>
<keyword evidence="4" id="KW-0812">Transmembrane</keyword>
<keyword evidence="4" id="KW-1133">Transmembrane helix</keyword>
<accession>A0A1X1T9G4</accession>
<sequence length="190" mass="20381">MSESDEAEVTVETSDDDAAPDNDRRSAPHSRMRLMAIGLAAALAVLSVLTCWLYLSVFRTDRQLGPEAEQAVLAAAAEGTTAVLTYSPKTLEKDFAAAESHLTGDFLAYYTDFTQKVVTPAAKQKDVQTAASVVRKGIVTLQPTTAEVLVFVNQTTVSKANPDGSFSMSSVKVGLQKHDGRWLIAAFDPV</sequence>
<feature type="transmembrane region" description="Helical" evidence="4">
    <location>
        <begin position="34"/>
        <end position="55"/>
    </location>
</feature>
<dbReference type="GO" id="GO:0016020">
    <property type="term" value="C:membrane"/>
    <property type="evidence" value="ECO:0007669"/>
    <property type="project" value="UniProtKB-SubCell"/>
</dbReference>
<evidence type="ECO:0000256" key="2">
    <source>
        <dbReference type="ARBA" id="ARBA00023136"/>
    </source>
</evidence>
<name>A0A1X1T9G4_9MYCO</name>
<evidence type="ECO:0000256" key="3">
    <source>
        <dbReference type="SAM" id="MobiDB-lite"/>
    </source>
</evidence>
<organism evidence="5 6">
    <name type="scientific">Mycolicibacter engbaekii</name>
    <dbReference type="NCBI Taxonomy" id="188915"/>
    <lineage>
        <taxon>Bacteria</taxon>
        <taxon>Bacillati</taxon>
        <taxon>Actinomycetota</taxon>
        <taxon>Actinomycetes</taxon>
        <taxon>Mycobacteriales</taxon>
        <taxon>Mycobacteriaceae</taxon>
        <taxon>Mycolicibacter</taxon>
    </lineage>
</organism>
<dbReference type="PANTHER" id="PTHR37042:SF4">
    <property type="entry name" value="OUTER MEMBRANE PROTEIN RV1973"/>
    <property type="match status" value="1"/>
</dbReference>